<dbReference type="Proteomes" id="UP001596287">
    <property type="component" value="Unassembled WGS sequence"/>
</dbReference>
<accession>A0ABW1PKL5</accession>
<comment type="caution">
    <text evidence="1">The sequence shown here is derived from an EMBL/GenBank/DDBJ whole genome shotgun (WGS) entry which is preliminary data.</text>
</comment>
<protein>
    <submittedName>
        <fullName evidence="1">Uncharacterized protein</fullName>
    </submittedName>
</protein>
<dbReference type="RefSeq" id="WP_379791027.1">
    <property type="nucleotide sequence ID" value="NZ_JBHSQB010000005.1"/>
</dbReference>
<keyword evidence="2" id="KW-1185">Reference proteome</keyword>
<evidence type="ECO:0000313" key="1">
    <source>
        <dbReference type="EMBL" id="MFC6096156.1"/>
    </source>
</evidence>
<organism evidence="1 2">
    <name type="scientific">Flavobacterium qiangtangense</name>
    <dbReference type="NCBI Taxonomy" id="1442595"/>
    <lineage>
        <taxon>Bacteria</taxon>
        <taxon>Pseudomonadati</taxon>
        <taxon>Bacteroidota</taxon>
        <taxon>Flavobacteriia</taxon>
        <taxon>Flavobacteriales</taxon>
        <taxon>Flavobacteriaceae</taxon>
        <taxon>Flavobacterium</taxon>
    </lineage>
</organism>
<dbReference type="EMBL" id="JBHSQB010000005">
    <property type="protein sequence ID" value="MFC6096156.1"/>
    <property type="molecule type" value="Genomic_DNA"/>
</dbReference>
<proteinExistence type="predicted"/>
<evidence type="ECO:0000313" key="2">
    <source>
        <dbReference type="Proteomes" id="UP001596287"/>
    </source>
</evidence>
<reference evidence="2" key="1">
    <citation type="journal article" date="2019" name="Int. J. Syst. Evol. Microbiol.">
        <title>The Global Catalogue of Microorganisms (GCM) 10K type strain sequencing project: providing services to taxonomists for standard genome sequencing and annotation.</title>
        <authorList>
            <consortium name="The Broad Institute Genomics Platform"/>
            <consortium name="The Broad Institute Genome Sequencing Center for Infectious Disease"/>
            <person name="Wu L."/>
            <person name="Ma J."/>
        </authorList>
    </citation>
    <scope>NUCLEOTIDE SEQUENCE [LARGE SCALE GENOMIC DNA]</scope>
    <source>
        <strain evidence="2">CCUG 49679</strain>
    </source>
</reference>
<gene>
    <name evidence="1" type="ORF">ACFPVY_05815</name>
</gene>
<sequence>MNTKNLLLFGIVSLALATIIKTVINRMEIFDNEEEDHELDGHEEEYGFPLFI</sequence>
<name>A0ABW1PKL5_9FLAO</name>